<protein>
    <submittedName>
        <fullName evidence="2">Helix-turn-helix domain-containing protein</fullName>
    </submittedName>
</protein>
<dbReference type="Pfam" id="PF13560">
    <property type="entry name" value="HTH_31"/>
    <property type="match status" value="1"/>
</dbReference>
<keyword evidence="3" id="KW-1185">Reference proteome</keyword>
<dbReference type="Proteomes" id="UP001566331">
    <property type="component" value="Unassembled WGS sequence"/>
</dbReference>
<dbReference type="SUPFAM" id="SSF47413">
    <property type="entry name" value="lambda repressor-like DNA-binding domains"/>
    <property type="match status" value="1"/>
</dbReference>
<dbReference type="Gene3D" id="1.10.260.40">
    <property type="entry name" value="lambda repressor-like DNA-binding domains"/>
    <property type="match status" value="1"/>
</dbReference>
<dbReference type="SMART" id="SM00530">
    <property type="entry name" value="HTH_XRE"/>
    <property type="match status" value="1"/>
</dbReference>
<evidence type="ECO:0000313" key="3">
    <source>
        <dbReference type="Proteomes" id="UP001566331"/>
    </source>
</evidence>
<accession>A0ABV4HVT3</accession>
<comment type="caution">
    <text evidence="2">The sequence shown here is derived from an EMBL/GenBank/DDBJ whole genome shotgun (WGS) entry which is preliminary data.</text>
</comment>
<dbReference type="InterPro" id="IPR001387">
    <property type="entry name" value="Cro/C1-type_HTH"/>
</dbReference>
<reference evidence="2 3" key="1">
    <citation type="submission" date="2024-07" db="EMBL/GenBank/DDBJ databases">
        <title>Luteimonas salilacus sp. nov., isolated from the shore soil of Salt Lake in Tibet of China.</title>
        <authorList>
            <person name="Zhang X."/>
            <person name="Li A."/>
        </authorList>
    </citation>
    <scope>NUCLEOTIDE SEQUENCE [LARGE SCALE GENOMIC DNA]</scope>
    <source>
        <strain evidence="2 3">B3-2-R+30</strain>
    </source>
</reference>
<dbReference type="CDD" id="cd00093">
    <property type="entry name" value="HTH_XRE"/>
    <property type="match status" value="1"/>
</dbReference>
<proteinExistence type="predicted"/>
<feature type="domain" description="HTH cro/C1-type" evidence="1">
    <location>
        <begin position="15"/>
        <end position="69"/>
    </location>
</feature>
<dbReference type="EMBL" id="JBFWIC010000057">
    <property type="protein sequence ID" value="MEZ0476872.1"/>
    <property type="molecule type" value="Genomic_DNA"/>
</dbReference>
<dbReference type="RefSeq" id="WP_370565877.1">
    <property type="nucleotide sequence ID" value="NZ_JBFWIB010000033.1"/>
</dbReference>
<evidence type="ECO:0000313" key="2">
    <source>
        <dbReference type="EMBL" id="MEZ0476872.1"/>
    </source>
</evidence>
<dbReference type="PANTHER" id="PTHR35010">
    <property type="entry name" value="BLL4672 PROTEIN-RELATED"/>
    <property type="match status" value="1"/>
</dbReference>
<gene>
    <name evidence="2" type="ORF">AB6713_20040</name>
</gene>
<dbReference type="InterPro" id="IPR010982">
    <property type="entry name" value="Lambda_DNA-bd_dom_sf"/>
</dbReference>
<dbReference type="Pfam" id="PF17765">
    <property type="entry name" value="MLTR_LBD"/>
    <property type="match status" value="1"/>
</dbReference>
<organism evidence="2 3">
    <name type="scientific">Luteimonas salinilitoris</name>
    <dbReference type="NCBI Taxonomy" id="3237697"/>
    <lineage>
        <taxon>Bacteria</taxon>
        <taxon>Pseudomonadati</taxon>
        <taxon>Pseudomonadota</taxon>
        <taxon>Gammaproteobacteria</taxon>
        <taxon>Lysobacterales</taxon>
        <taxon>Lysobacteraceae</taxon>
        <taxon>Luteimonas</taxon>
    </lineage>
</organism>
<dbReference type="InterPro" id="IPR041413">
    <property type="entry name" value="MLTR_LBD"/>
</dbReference>
<dbReference type="PANTHER" id="PTHR35010:SF4">
    <property type="entry name" value="BLL5781 PROTEIN"/>
    <property type="match status" value="1"/>
</dbReference>
<sequence>MNTVTASVAPVGILLREWRAARRLSQLDLALEAGMSARHLSCIENGKSRASREAVTRLADALDMPLRERNALLVAAGYAPMHPESGLGTPALEPVRRAIDLILEQQEPYPAYVINRHWDVLMANRAAMNVNRFLLGRDSAYDNMLRQFFDPADLRSRVVNWEEIAGDLLRHLHGRIAATPSDVVARALLDEVLGHPGVPVRWRRREVDNAPSLLLTSVFRRDDTELRFFSTMTTFATPHDVTLDELCIECCFPDDEATAAFCRALADANRKN</sequence>
<dbReference type="Gene3D" id="3.30.450.180">
    <property type="match status" value="1"/>
</dbReference>
<dbReference type="PROSITE" id="PS50943">
    <property type="entry name" value="HTH_CROC1"/>
    <property type="match status" value="1"/>
</dbReference>
<evidence type="ECO:0000259" key="1">
    <source>
        <dbReference type="PROSITE" id="PS50943"/>
    </source>
</evidence>
<name>A0ABV4HVT3_9GAMM</name>